<dbReference type="InParanoid" id="F4R3J7"/>
<dbReference type="VEuPathDB" id="FungiDB:MELLADRAFT_101078"/>
<evidence type="ECO:0000313" key="3">
    <source>
        <dbReference type="Proteomes" id="UP000001072"/>
    </source>
</evidence>
<dbReference type="GeneID" id="18921273"/>
<dbReference type="AlphaFoldDB" id="F4R3J7"/>
<feature type="compositionally biased region" description="Basic and acidic residues" evidence="1">
    <location>
        <begin position="212"/>
        <end position="224"/>
    </location>
</feature>
<feature type="compositionally biased region" description="Polar residues" evidence="1">
    <location>
        <begin position="1"/>
        <end position="28"/>
    </location>
</feature>
<feature type="compositionally biased region" description="Basic and acidic residues" evidence="1">
    <location>
        <begin position="235"/>
        <end position="244"/>
    </location>
</feature>
<dbReference type="RefSeq" id="XP_007404094.1">
    <property type="nucleotide sequence ID" value="XM_007404032.1"/>
</dbReference>
<feature type="compositionally biased region" description="Low complexity" evidence="1">
    <location>
        <begin position="46"/>
        <end position="64"/>
    </location>
</feature>
<evidence type="ECO:0000313" key="2">
    <source>
        <dbReference type="EMBL" id="EGG13156.1"/>
    </source>
</evidence>
<dbReference type="HOGENOM" id="CLU_1005215_0_0_1"/>
<dbReference type="KEGG" id="mlr:MELLADRAFT_101078"/>
<evidence type="ECO:0000256" key="1">
    <source>
        <dbReference type="SAM" id="MobiDB-lite"/>
    </source>
</evidence>
<accession>F4R3J7</accession>
<sequence>MANINPASNQNQNHPITEQPPYQQSHPNYNHLPPQYQAQVYHHPSRPSSQPQSNSQHPNNNPSHGHLIPTPNPQLLQSQTSIPPGYQINPSSVHPQPPSQPIINQPAYNKMPNLPQHQVPPPSHPIMRPSQHQMAQHLMNPQAHIRSQRLIQQQQQIQHQQQMQRYEEIMMITDPLDSLNNRSLAARRYTSCHANMNSLLGNHWTVNAILKGDHKPSNKRKLSDPTDSNEPTEQDSNRKERLKQKLEKIQVDIEKSKKSHQLQLQMILDRSIPIQSESD</sequence>
<feature type="region of interest" description="Disordered" evidence="1">
    <location>
        <begin position="1"/>
        <end position="107"/>
    </location>
</feature>
<dbReference type="Proteomes" id="UP000001072">
    <property type="component" value="Unassembled WGS sequence"/>
</dbReference>
<keyword evidence="3" id="KW-1185">Reference proteome</keyword>
<feature type="region of interest" description="Disordered" evidence="1">
    <location>
        <begin position="212"/>
        <end position="244"/>
    </location>
</feature>
<proteinExistence type="predicted"/>
<protein>
    <submittedName>
        <fullName evidence="2">Uncharacterized protein</fullName>
    </submittedName>
</protein>
<gene>
    <name evidence="2" type="ORF">MELLADRAFT_101078</name>
</gene>
<dbReference type="OrthoDB" id="2503703at2759"/>
<reference evidence="3" key="1">
    <citation type="journal article" date="2011" name="Proc. Natl. Acad. Sci. U.S.A.">
        <title>Obligate biotrophy features unraveled by the genomic analysis of rust fungi.</title>
        <authorList>
            <person name="Duplessis S."/>
            <person name="Cuomo C.A."/>
            <person name="Lin Y.-C."/>
            <person name="Aerts A."/>
            <person name="Tisserant E."/>
            <person name="Veneault-Fourrey C."/>
            <person name="Joly D.L."/>
            <person name="Hacquard S."/>
            <person name="Amselem J."/>
            <person name="Cantarel B.L."/>
            <person name="Chiu R."/>
            <person name="Coutinho P.M."/>
            <person name="Feau N."/>
            <person name="Field M."/>
            <person name="Frey P."/>
            <person name="Gelhaye E."/>
            <person name="Goldberg J."/>
            <person name="Grabherr M.G."/>
            <person name="Kodira C.D."/>
            <person name="Kohler A."/>
            <person name="Kuees U."/>
            <person name="Lindquist E.A."/>
            <person name="Lucas S.M."/>
            <person name="Mago R."/>
            <person name="Mauceli E."/>
            <person name="Morin E."/>
            <person name="Murat C."/>
            <person name="Pangilinan J.L."/>
            <person name="Park R."/>
            <person name="Pearson M."/>
            <person name="Quesneville H."/>
            <person name="Rouhier N."/>
            <person name="Sakthikumar S."/>
            <person name="Salamov A.A."/>
            <person name="Schmutz J."/>
            <person name="Selles B."/>
            <person name="Shapiro H."/>
            <person name="Tanguay P."/>
            <person name="Tuskan G.A."/>
            <person name="Henrissat B."/>
            <person name="Van de Peer Y."/>
            <person name="Rouze P."/>
            <person name="Ellis J.G."/>
            <person name="Dodds P.N."/>
            <person name="Schein J.E."/>
            <person name="Zhong S."/>
            <person name="Hamelin R.C."/>
            <person name="Grigoriev I.V."/>
            <person name="Szabo L.J."/>
            <person name="Martin F."/>
        </authorList>
    </citation>
    <scope>NUCLEOTIDE SEQUENCE [LARGE SCALE GENOMIC DNA]</scope>
    <source>
        <strain evidence="3">98AG31 / pathotype 3-4-7</strain>
    </source>
</reference>
<organism evidence="3">
    <name type="scientific">Melampsora larici-populina (strain 98AG31 / pathotype 3-4-7)</name>
    <name type="common">Poplar leaf rust fungus</name>
    <dbReference type="NCBI Taxonomy" id="747676"/>
    <lineage>
        <taxon>Eukaryota</taxon>
        <taxon>Fungi</taxon>
        <taxon>Dikarya</taxon>
        <taxon>Basidiomycota</taxon>
        <taxon>Pucciniomycotina</taxon>
        <taxon>Pucciniomycetes</taxon>
        <taxon>Pucciniales</taxon>
        <taxon>Melampsoraceae</taxon>
        <taxon>Melampsora</taxon>
    </lineage>
</organism>
<name>F4R3J7_MELLP</name>
<feature type="compositionally biased region" description="Polar residues" evidence="1">
    <location>
        <begin position="73"/>
        <end position="82"/>
    </location>
</feature>
<dbReference type="EMBL" id="GL883090">
    <property type="protein sequence ID" value="EGG13156.1"/>
    <property type="molecule type" value="Genomic_DNA"/>
</dbReference>